<keyword evidence="4 7" id="KW-1133">Transmembrane helix</keyword>
<dbReference type="GO" id="GO:0016491">
    <property type="term" value="F:oxidoreductase activity"/>
    <property type="evidence" value="ECO:0007669"/>
    <property type="project" value="UniProtKB-KW"/>
</dbReference>
<evidence type="ECO:0000256" key="5">
    <source>
        <dbReference type="ARBA" id="ARBA00023002"/>
    </source>
</evidence>
<feature type="transmembrane region" description="Helical" evidence="7">
    <location>
        <begin position="373"/>
        <end position="398"/>
    </location>
</feature>
<organism evidence="9">
    <name type="scientific">hydrothermal vent metagenome</name>
    <dbReference type="NCBI Taxonomy" id="652676"/>
    <lineage>
        <taxon>unclassified sequences</taxon>
        <taxon>metagenomes</taxon>
        <taxon>ecological metagenomes</taxon>
    </lineage>
</organism>
<feature type="transmembrane region" description="Helical" evidence="7">
    <location>
        <begin position="64"/>
        <end position="84"/>
    </location>
</feature>
<evidence type="ECO:0000256" key="1">
    <source>
        <dbReference type="ARBA" id="ARBA00004651"/>
    </source>
</evidence>
<feature type="transmembrane region" description="Helical" evidence="7">
    <location>
        <begin position="511"/>
        <end position="534"/>
    </location>
</feature>
<evidence type="ECO:0000256" key="2">
    <source>
        <dbReference type="ARBA" id="ARBA00022475"/>
    </source>
</evidence>
<dbReference type="InterPro" id="IPR001750">
    <property type="entry name" value="ND/Mrp_TM"/>
</dbReference>
<dbReference type="PANTHER" id="PTHR42682:SF4">
    <property type="entry name" value="NADH-UBIQUINONE_PLASTOQUINONE"/>
    <property type="match status" value="1"/>
</dbReference>
<comment type="subcellular location">
    <subcellularLocation>
        <location evidence="1">Cell membrane</location>
        <topology evidence="1">Multi-pass membrane protein</topology>
    </subcellularLocation>
</comment>
<feature type="transmembrane region" description="Helical" evidence="7">
    <location>
        <begin position="419"/>
        <end position="440"/>
    </location>
</feature>
<feature type="transmembrane region" description="Helical" evidence="7">
    <location>
        <begin position="6"/>
        <end position="25"/>
    </location>
</feature>
<feature type="transmembrane region" description="Helical" evidence="7">
    <location>
        <begin position="460"/>
        <end position="479"/>
    </location>
</feature>
<dbReference type="NCBIfam" id="NF009310">
    <property type="entry name" value="PRK12668.1"/>
    <property type="match status" value="1"/>
</dbReference>
<feature type="transmembrane region" description="Helical" evidence="7">
    <location>
        <begin position="300"/>
        <end position="320"/>
    </location>
</feature>
<feature type="transmembrane region" description="Helical" evidence="7">
    <location>
        <begin position="187"/>
        <end position="208"/>
    </location>
</feature>
<evidence type="ECO:0000256" key="3">
    <source>
        <dbReference type="ARBA" id="ARBA00022692"/>
    </source>
</evidence>
<evidence type="ECO:0000259" key="8">
    <source>
        <dbReference type="Pfam" id="PF00361"/>
    </source>
</evidence>
<evidence type="ECO:0000313" key="9">
    <source>
        <dbReference type="EMBL" id="VAV84488.1"/>
    </source>
</evidence>
<dbReference type="AlphaFoldDB" id="A0A3B0R9B6"/>
<dbReference type="GO" id="GO:0005886">
    <property type="term" value="C:plasma membrane"/>
    <property type="evidence" value="ECO:0007669"/>
    <property type="project" value="UniProtKB-SubCell"/>
</dbReference>
<feature type="transmembrane region" description="Helical" evidence="7">
    <location>
        <begin position="244"/>
        <end position="262"/>
    </location>
</feature>
<keyword evidence="2" id="KW-1003">Cell membrane</keyword>
<feature type="transmembrane region" description="Helical" evidence="7">
    <location>
        <begin position="32"/>
        <end position="52"/>
    </location>
</feature>
<name>A0A3B0R9B6_9ZZZZ</name>
<keyword evidence="5" id="KW-0560">Oxidoreductase</keyword>
<dbReference type="InterPro" id="IPR052175">
    <property type="entry name" value="ComplexI-like_HydComp"/>
</dbReference>
<reference evidence="9" key="1">
    <citation type="submission" date="2018-06" db="EMBL/GenBank/DDBJ databases">
        <authorList>
            <person name="Zhirakovskaya E."/>
        </authorList>
    </citation>
    <scope>NUCLEOTIDE SEQUENCE</scope>
</reference>
<keyword evidence="6 7" id="KW-0472">Membrane</keyword>
<evidence type="ECO:0000256" key="7">
    <source>
        <dbReference type="SAM" id="Phobius"/>
    </source>
</evidence>
<feature type="transmembrane region" description="Helical" evidence="7">
    <location>
        <begin position="580"/>
        <end position="601"/>
    </location>
</feature>
<evidence type="ECO:0000256" key="6">
    <source>
        <dbReference type="ARBA" id="ARBA00023136"/>
    </source>
</evidence>
<feature type="transmembrane region" description="Helical" evidence="7">
    <location>
        <begin position="341"/>
        <end position="361"/>
    </location>
</feature>
<accession>A0A3B0R9B6</accession>
<gene>
    <name evidence="9" type="ORF">MNBD_DELTA01-1116</name>
</gene>
<feature type="transmembrane region" description="Helical" evidence="7">
    <location>
        <begin position="220"/>
        <end position="238"/>
    </location>
</feature>
<dbReference type="EMBL" id="UOEA01000067">
    <property type="protein sequence ID" value="VAV84488.1"/>
    <property type="molecule type" value="Genomic_DNA"/>
</dbReference>
<feature type="transmembrane region" description="Helical" evidence="7">
    <location>
        <begin position="269"/>
        <end position="288"/>
    </location>
</feature>
<feature type="transmembrane region" description="Helical" evidence="7">
    <location>
        <begin position="96"/>
        <end position="112"/>
    </location>
</feature>
<proteinExistence type="predicted"/>
<protein>
    <submittedName>
        <fullName evidence="9">Na(+) H(+) antiporter subunit H</fullName>
    </submittedName>
</protein>
<feature type="transmembrane region" description="Helical" evidence="7">
    <location>
        <begin position="147"/>
        <end position="167"/>
    </location>
</feature>
<keyword evidence="3 7" id="KW-0812">Transmembrane</keyword>
<dbReference type="Pfam" id="PF00361">
    <property type="entry name" value="Proton_antipo_M"/>
    <property type="match status" value="1"/>
</dbReference>
<dbReference type="PANTHER" id="PTHR42682">
    <property type="entry name" value="HYDROGENASE-4 COMPONENT F"/>
    <property type="match status" value="1"/>
</dbReference>
<feature type="transmembrane region" description="Helical" evidence="7">
    <location>
        <begin position="118"/>
        <end position="135"/>
    </location>
</feature>
<evidence type="ECO:0000256" key="4">
    <source>
        <dbReference type="ARBA" id="ARBA00022989"/>
    </source>
</evidence>
<feature type="domain" description="NADH:quinone oxidoreductase/Mrp antiporter transmembrane" evidence="8">
    <location>
        <begin position="111"/>
        <end position="384"/>
    </location>
</feature>
<sequence>MTEWAHPGVIIILGSILVPFLKGGIKKSYMLLLPLIALAATYYSTPGTVWVYDYMGLKLTFGRIDALSIGFSYAFTIMTFIGMVYSLHVDDDRQHVAALLYAGSSLGAVFAGDLFTLFFFWEIMAFSSAYLIFAGKFKNSTKAGTRYLLIHIAGGLFLLAGILMYYAESHSLAFGGFTPDGPGGSTAYYLILIGFILNAAVPPLSAWLSDAYPEGSITGSVFLATFTTKTAIYVLIRGFSGSEILIILGVIMTLYGILYTIIENDCRRLLSYHIISQVGYMVAAVGIGTEFAINGSAAHAFTNIFFKGLLFMGAGAVIYVTGTRKLTELGGIYKKMPKTMVLFMVGAFAISGFPLFSGFVSKAMIISAAHTEHMVWTTMLLSLAAVGTFLSVGLKLAYHMFFRKNPNNELALHKAKEPPLNMLAAMAMAAVICIGIGVYPRGLFNILPFATDYNPFTMDHVTGSLLMLGFTALAFFIILSKLDPHKTLSIDTDWFYRKAGNMFIFFINEPLLKIGDLIACAFFTCVPNGLIYFMRNPLGAFKIGTDTFRLAISGSDTRVQLRTRIKREKAIYPGDNIKHWTIGSTVVWVAAFLLTCLLIYFV</sequence>